<dbReference type="OrthoDB" id="97518at2759"/>
<dbReference type="SUPFAM" id="SSF54518">
    <property type="entry name" value="Tubby C-terminal domain-like"/>
    <property type="match status" value="1"/>
</dbReference>
<dbReference type="InterPro" id="IPR007612">
    <property type="entry name" value="LOR"/>
</dbReference>
<dbReference type="Gene3D" id="2.40.160.200">
    <property type="entry name" value="LURP1-related"/>
    <property type="match status" value="1"/>
</dbReference>
<evidence type="ECO:0000313" key="3">
    <source>
        <dbReference type="Proteomes" id="UP001147733"/>
    </source>
</evidence>
<reference evidence="2" key="1">
    <citation type="submission" date="2022-11" db="EMBL/GenBank/DDBJ databases">
        <authorList>
            <person name="Petersen C."/>
        </authorList>
    </citation>
    <scope>NUCLEOTIDE SEQUENCE</scope>
    <source>
        <strain evidence="2">IBT 23319</strain>
    </source>
</reference>
<dbReference type="AlphaFoldDB" id="A0A9W9TFQ2"/>
<keyword evidence="3" id="KW-1185">Reference proteome</keyword>
<proteinExistence type="inferred from homology"/>
<organism evidence="2 3">
    <name type="scientific">Penicillium citrinum</name>
    <dbReference type="NCBI Taxonomy" id="5077"/>
    <lineage>
        <taxon>Eukaryota</taxon>
        <taxon>Fungi</taxon>
        <taxon>Dikarya</taxon>
        <taxon>Ascomycota</taxon>
        <taxon>Pezizomycotina</taxon>
        <taxon>Eurotiomycetes</taxon>
        <taxon>Eurotiomycetidae</taxon>
        <taxon>Eurotiales</taxon>
        <taxon>Aspergillaceae</taxon>
        <taxon>Penicillium</taxon>
    </lineage>
</organism>
<evidence type="ECO:0000256" key="1">
    <source>
        <dbReference type="ARBA" id="ARBA00005437"/>
    </source>
</evidence>
<dbReference type="EMBL" id="JAPQKT010000009">
    <property type="protein sequence ID" value="KAJ5221076.1"/>
    <property type="molecule type" value="Genomic_DNA"/>
</dbReference>
<dbReference type="Pfam" id="PF04525">
    <property type="entry name" value="LOR"/>
    <property type="match status" value="1"/>
</dbReference>
<gene>
    <name evidence="2" type="ORF">N7469_009963</name>
</gene>
<dbReference type="InterPro" id="IPR025659">
    <property type="entry name" value="Tubby-like_C"/>
</dbReference>
<reference evidence="2" key="2">
    <citation type="journal article" date="2023" name="IMA Fungus">
        <title>Comparative genomic study of the Penicillium genus elucidates a diverse pangenome and 15 lateral gene transfer events.</title>
        <authorList>
            <person name="Petersen C."/>
            <person name="Sorensen T."/>
            <person name="Nielsen M.R."/>
            <person name="Sondergaard T.E."/>
            <person name="Sorensen J.L."/>
            <person name="Fitzpatrick D.A."/>
            <person name="Frisvad J.C."/>
            <person name="Nielsen K.L."/>
        </authorList>
    </citation>
    <scope>NUCLEOTIDE SEQUENCE</scope>
    <source>
        <strain evidence="2">IBT 23319</strain>
    </source>
</reference>
<dbReference type="InterPro" id="IPR038595">
    <property type="entry name" value="LOR_sf"/>
</dbReference>
<comment type="similarity">
    <text evidence="1">Belongs to the LOR family.</text>
</comment>
<protein>
    <submittedName>
        <fullName evidence="2">Uncharacterized protein</fullName>
    </submittedName>
</protein>
<dbReference type="Proteomes" id="UP001147733">
    <property type="component" value="Unassembled WGS sequence"/>
</dbReference>
<sequence>MSSNAGISRMFRPYPRLAMKSPDREVALRNEHVVRAKTTLVLRPARDDTLEVGYRIVHEDGTPMYTVTGRKFGDSSTREFRDTSGLPLFDIHRRSAISVPFHWYLTMPGSNRKSRIGTADPQTSLKGGDLRFTFQNMASNDMKFGDEREITLMVRRHGEALRLFDIVDGDRRIGEVRESIYHNEKLYLTKRSRRQGFRSALEIIIVPGVDATLV</sequence>
<evidence type="ECO:0000313" key="2">
    <source>
        <dbReference type="EMBL" id="KAJ5221076.1"/>
    </source>
</evidence>
<dbReference type="GeneID" id="81388035"/>
<dbReference type="RefSeq" id="XP_056495999.1">
    <property type="nucleotide sequence ID" value="XM_056648868.1"/>
</dbReference>
<comment type="caution">
    <text evidence="2">The sequence shown here is derived from an EMBL/GenBank/DDBJ whole genome shotgun (WGS) entry which is preliminary data.</text>
</comment>
<accession>A0A9W9TFQ2</accession>
<name>A0A9W9TFQ2_PENCI</name>